<dbReference type="SMART" id="SM00398">
    <property type="entry name" value="HMG"/>
    <property type="match status" value="1"/>
</dbReference>
<dbReference type="PROSITE" id="PS50118">
    <property type="entry name" value="HMG_BOX_2"/>
    <property type="match status" value="1"/>
</dbReference>
<evidence type="ECO:0000313" key="5">
    <source>
        <dbReference type="Proteomes" id="UP000887116"/>
    </source>
</evidence>
<dbReference type="GO" id="GO:0005634">
    <property type="term" value="C:nucleus"/>
    <property type="evidence" value="ECO:0007669"/>
    <property type="project" value="UniProtKB-UniRule"/>
</dbReference>
<keyword evidence="1" id="KW-0238">DNA-binding</keyword>
<feature type="DNA-binding region" description="HMG box" evidence="1">
    <location>
        <begin position="257"/>
        <end position="310"/>
    </location>
</feature>
<dbReference type="GO" id="GO:0003677">
    <property type="term" value="F:DNA binding"/>
    <property type="evidence" value="ECO:0007669"/>
    <property type="project" value="UniProtKB-UniRule"/>
</dbReference>
<dbReference type="CDD" id="cd00084">
    <property type="entry name" value="HMG-box_SF"/>
    <property type="match status" value="1"/>
</dbReference>
<dbReference type="Gene3D" id="1.10.30.10">
    <property type="entry name" value="High mobility group box domain"/>
    <property type="match status" value="1"/>
</dbReference>
<dbReference type="PANTHER" id="PTHR46584:SF1">
    <property type="entry name" value="HMG DOMAIN-CONTAINING PROTEIN 4"/>
    <property type="match status" value="1"/>
</dbReference>
<dbReference type="Pfam" id="PF00505">
    <property type="entry name" value="HMG_box"/>
    <property type="match status" value="1"/>
</dbReference>
<keyword evidence="5" id="KW-1185">Reference proteome</keyword>
<comment type="caution">
    <text evidence="4">The sequence shown here is derived from an EMBL/GenBank/DDBJ whole genome shotgun (WGS) entry which is preliminary data.</text>
</comment>
<feature type="region of interest" description="Disordered" evidence="2">
    <location>
        <begin position="316"/>
        <end position="344"/>
    </location>
</feature>
<reference evidence="4" key="1">
    <citation type="submission" date="2020-07" db="EMBL/GenBank/DDBJ databases">
        <title>Multicomponent nature underlies the extraordinary mechanical properties of spider dragline silk.</title>
        <authorList>
            <person name="Kono N."/>
            <person name="Nakamura H."/>
            <person name="Mori M."/>
            <person name="Yoshida Y."/>
            <person name="Ohtoshi R."/>
            <person name="Malay A.D."/>
            <person name="Moran D.A.P."/>
            <person name="Tomita M."/>
            <person name="Numata K."/>
            <person name="Arakawa K."/>
        </authorList>
    </citation>
    <scope>NUCLEOTIDE SEQUENCE</scope>
</reference>
<organism evidence="4 5">
    <name type="scientific">Trichonephila clavata</name>
    <name type="common">Joro spider</name>
    <name type="synonym">Nephila clavata</name>
    <dbReference type="NCBI Taxonomy" id="2740835"/>
    <lineage>
        <taxon>Eukaryota</taxon>
        <taxon>Metazoa</taxon>
        <taxon>Ecdysozoa</taxon>
        <taxon>Arthropoda</taxon>
        <taxon>Chelicerata</taxon>
        <taxon>Arachnida</taxon>
        <taxon>Araneae</taxon>
        <taxon>Araneomorphae</taxon>
        <taxon>Entelegynae</taxon>
        <taxon>Araneoidea</taxon>
        <taxon>Nephilidae</taxon>
        <taxon>Trichonephila</taxon>
    </lineage>
</organism>
<dbReference type="AlphaFoldDB" id="A0A8X6EY54"/>
<accession>A0A8X6EY54</accession>
<feature type="compositionally biased region" description="Low complexity" evidence="2">
    <location>
        <begin position="105"/>
        <end position="120"/>
    </location>
</feature>
<dbReference type="OrthoDB" id="4777606at2759"/>
<evidence type="ECO:0000256" key="1">
    <source>
        <dbReference type="PROSITE-ProRule" id="PRU00267"/>
    </source>
</evidence>
<dbReference type="InterPro" id="IPR042477">
    <property type="entry name" value="HMGXB4"/>
</dbReference>
<dbReference type="InterPro" id="IPR009071">
    <property type="entry name" value="HMG_box_dom"/>
</dbReference>
<name>A0A8X6EY54_TRICU</name>
<protein>
    <submittedName>
        <fullName evidence="4">HMG domain-containing protein 4</fullName>
    </submittedName>
</protein>
<evidence type="ECO:0000256" key="2">
    <source>
        <dbReference type="SAM" id="MobiDB-lite"/>
    </source>
</evidence>
<dbReference type="Proteomes" id="UP000887116">
    <property type="component" value="Unassembled WGS sequence"/>
</dbReference>
<dbReference type="SUPFAM" id="SSF47095">
    <property type="entry name" value="HMG-box"/>
    <property type="match status" value="1"/>
</dbReference>
<feature type="region of interest" description="Disordered" evidence="2">
    <location>
        <begin position="29"/>
        <end position="256"/>
    </location>
</feature>
<dbReference type="InterPro" id="IPR036910">
    <property type="entry name" value="HMG_box_dom_sf"/>
</dbReference>
<gene>
    <name evidence="4" type="primary">HMGXB4</name>
    <name evidence="4" type="ORF">TNCT_92081</name>
</gene>
<evidence type="ECO:0000259" key="3">
    <source>
        <dbReference type="PROSITE" id="PS50118"/>
    </source>
</evidence>
<keyword evidence="1" id="KW-0539">Nucleus</keyword>
<feature type="domain" description="HMG box" evidence="3">
    <location>
        <begin position="257"/>
        <end position="310"/>
    </location>
</feature>
<proteinExistence type="predicted"/>
<dbReference type="EMBL" id="BMAO01020031">
    <property type="protein sequence ID" value="GFQ64567.1"/>
    <property type="molecule type" value="Genomic_DNA"/>
</dbReference>
<feature type="compositionally biased region" description="Polar residues" evidence="2">
    <location>
        <begin position="144"/>
        <end position="154"/>
    </location>
</feature>
<evidence type="ECO:0000313" key="4">
    <source>
        <dbReference type="EMBL" id="GFQ64567.1"/>
    </source>
</evidence>
<dbReference type="PANTHER" id="PTHR46584">
    <property type="entry name" value="HMG DOMAIN-CONTAINING PROTEIN 4"/>
    <property type="match status" value="1"/>
</dbReference>
<feature type="compositionally biased region" description="Low complexity" evidence="2">
    <location>
        <begin position="329"/>
        <end position="340"/>
    </location>
</feature>
<sequence>MDTPQISRSGRVLKKSAKVKEMEDFDINELDVQGKPKKKGRTSDEFDEFEDKRVAPIKIPKMTLGVQSGPKRPQTMAKMPMKAKSEAKRYMMQDSSPEGSKESDSSSVSSETSSSSASSSEDSDGEITDMRHRYSNVDVKPGTLMQNIQHTPIQQEKVIVEPYRQFDSPVTFGEQSSEIPMDASDDDDENSDSALVIAEESNDSFLSRGQKAAAKKKPVKKDPSYPARKGAPAKKRPPPNRSTAVATAAKKEKPAGKSKPLTAYMLWCSENRKKIAGGNIGFGNIGKKLGEAWQALPDKEKMAWRRKAKKLALKNSGGLISTGPSEPATRVVSRSTPSVSDAAVGSPAETTRALGTAAIDSAAYLKLLGDSLSVIGQRLTEHEGQLAVSGIFSVLLDTILCVVGPLLCLTSESPVLNSLPQDVSRKTLDSIAYFMPGL</sequence>